<comment type="caution">
    <text evidence="4">The sequence shown here is derived from an EMBL/GenBank/DDBJ whole genome shotgun (WGS) entry which is preliminary data.</text>
</comment>
<evidence type="ECO:0000256" key="2">
    <source>
        <dbReference type="PROSITE-ProRule" id="PRU00335"/>
    </source>
</evidence>
<keyword evidence="5" id="KW-1185">Reference proteome</keyword>
<dbReference type="PROSITE" id="PS50977">
    <property type="entry name" value="HTH_TETR_2"/>
    <property type="match status" value="1"/>
</dbReference>
<evidence type="ECO:0000313" key="5">
    <source>
        <dbReference type="Proteomes" id="UP000236725"/>
    </source>
</evidence>
<dbReference type="PRINTS" id="PR00455">
    <property type="entry name" value="HTHTETR"/>
</dbReference>
<dbReference type="InterPro" id="IPR050109">
    <property type="entry name" value="HTH-type_TetR-like_transc_reg"/>
</dbReference>
<name>A0A8G2BU06_9BACT</name>
<dbReference type="AlphaFoldDB" id="A0A8G2BU06"/>
<reference evidence="4 5" key="1">
    <citation type="submission" date="2016-10" db="EMBL/GenBank/DDBJ databases">
        <authorList>
            <person name="Varghese N."/>
            <person name="Submissions S."/>
        </authorList>
    </citation>
    <scope>NUCLEOTIDE SEQUENCE [LARGE SCALE GENOMIC DNA]</scope>
    <source>
        <strain evidence="4 5">DSM 29073</strain>
    </source>
</reference>
<organism evidence="4 5">
    <name type="scientific">Parabacteroides chinchillae</name>
    <dbReference type="NCBI Taxonomy" id="871327"/>
    <lineage>
        <taxon>Bacteria</taxon>
        <taxon>Pseudomonadati</taxon>
        <taxon>Bacteroidota</taxon>
        <taxon>Bacteroidia</taxon>
        <taxon>Bacteroidales</taxon>
        <taxon>Tannerellaceae</taxon>
        <taxon>Parabacteroides</taxon>
    </lineage>
</organism>
<dbReference type="SUPFAM" id="SSF46689">
    <property type="entry name" value="Homeodomain-like"/>
    <property type="match status" value="1"/>
</dbReference>
<dbReference type="InterPro" id="IPR009057">
    <property type="entry name" value="Homeodomain-like_sf"/>
</dbReference>
<evidence type="ECO:0000313" key="4">
    <source>
        <dbReference type="EMBL" id="SEF47186.1"/>
    </source>
</evidence>
<dbReference type="Proteomes" id="UP000236725">
    <property type="component" value="Unassembled WGS sequence"/>
</dbReference>
<dbReference type="InterPro" id="IPR023772">
    <property type="entry name" value="DNA-bd_HTH_TetR-type_CS"/>
</dbReference>
<dbReference type="GO" id="GO:0003677">
    <property type="term" value="F:DNA binding"/>
    <property type="evidence" value="ECO:0007669"/>
    <property type="project" value="UniProtKB-UniRule"/>
</dbReference>
<proteinExistence type="predicted"/>
<evidence type="ECO:0000256" key="1">
    <source>
        <dbReference type="ARBA" id="ARBA00023125"/>
    </source>
</evidence>
<dbReference type="Pfam" id="PF00440">
    <property type="entry name" value="TetR_N"/>
    <property type="match status" value="1"/>
</dbReference>
<evidence type="ECO:0000259" key="3">
    <source>
        <dbReference type="PROSITE" id="PS50977"/>
    </source>
</evidence>
<feature type="DNA-binding region" description="H-T-H motif" evidence="2">
    <location>
        <begin position="23"/>
        <end position="42"/>
    </location>
</feature>
<dbReference type="Gene3D" id="1.10.357.10">
    <property type="entry name" value="Tetracycline Repressor, domain 2"/>
    <property type="match status" value="1"/>
</dbReference>
<dbReference type="EMBL" id="FNVS01000001">
    <property type="protein sequence ID" value="SEF47186.1"/>
    <property type="molecule type" value="Genomic_DNA"/>
</dbReference>
<gene>
    <name evidence="4" type="ORF">SAMN05444001_101326</name>
</gene>
<sequence length="199" mass="23444">MIKEQILLTAFDLFAQYGVKSVSMDDIAHNMSISKRTIYEFFKDKEALLIEGMELNCKHLRLYIEQLEKEPYTVMEVILLFYEELLKNNRWYNKKYYDDLKKYPKALKQAEKNEAIFSDKCLALLERGKKEGVFLQDVNFKILTLLAKKQAKMLCPSKIFANYSISEVYSTILLTFLRGISTEKGRIILDRFAIKQSYK</sequence>
<dbReference type="PANTHER" id="PTHR30328:SF54">
    <property type="entry name" value="HTH-TYPE TRANSCRIPTIONAL REPRESSOR SCO4008"/>
    <property type="match status" value="1"/>
</dbReference>
<dbReference type="RefSeq" id="WP_103982265.1">
    <property type="nucleotide sequence ID" value="NZ_FNVS01000001.1"/>
</dbReference>
<protein>
    <submittedName>
        <fullName evidence="4">Transcriptional regulator, TetR family</fullName>
    </submittedName>
</protein>
<keyword evidence="1 2" id="KW-0238">DNA-binding</keyword>
<dbReference type="PANTHER" id="PTHR30328">
    <property type="entry name" value="TRANSCRIPTIONAL REPRESSOR"/>
    <property type="match status" value="1"/>
</dbReference>
<feature type="domain" description="HTH tetR-type" evidence="3">
    <location>
        <begin position="1"/>
        <end position="60"/>
    </location>
</feature>
<dbReference type="InterPro" id="IPR001647">
    <property type="entry name" value="HTH_TetR"/>
</dbReference>
<accession>A0A8G2BU06</accession>
<dbReference type="PROSITE" id="PS01081">
    <property type="entry name" value="HTH_TETR_1"/>
    <property type="match status" value="1"/>
</dbReference>